<keyword evidence="2" id="KW-1185">Reference proteome</keyword>
<evidence type="ECO:0008006" key="3">
    <source>
        <dbReference type="Google" id="ProtNLM"/>
    </source>
</evidence>
<dbReference type="EMBL" id="JBHTLY010000011">
    <property type="protein sequence ID" value="MFD1203318.1"/>
    <property type="molecule type" value="Genomic_DNA"/>
</dbReference>
<reference evidence="2" key="1">
    <citation type="journal article" date="2019" name="Int. J. Syst. Evol. Microbiol.">
        <title>The Global Catalogue of Microorganisms (GCM) 10K type strain sequencing project: providing services to taxonomists for standard genome sequencing and annotation.</title>
        <authorList>
            <consortium name="The Broad Institute Genomics Platform"/>
            <consortium name="The Broad Institute Genome Sequencing Center for Infectious Disease"/>
            <person name="Wu L."/>
            <person name="Ma J."/>
        </authorList>
    </citation>
    <scope>NUCLEOTIDE SEQUENCE [LARGE SCALE GENOMIC DNA]</scope>
    <source>
        <strain evidence="2">CCUG 50213</strain>
    </source>
</reference>
<organism evidence="1 2">
    <name type="scientific">Leucobacter albus</name>
    <dbReference type="NCBI Taxonomy" id="272210"/>
    <lineage>
        <taxon>Bacteria</taxon>
        <taxon>Bacillati</taxon>
        <taxon>Actinomycetota</taxon>
        <taxon>Actinomycetes</taxon>
        <taxon>Micrococcales</taxon>
        <taxon>Microbacteriaceae</taxon>
        <taxon>Leucobacter</taxon>
    </lineage>
</organism>
<dbReference type="SUPFAM" id="SSF51658">
    <property type="entry name" value="Xylose isomerase-like"/>
    <property type="match status" value="1"/>
</dbReference>
<dbReference type="Gene3D" id="3.20.20.150">
    <property type="entry name" value="Divalent-metal-dependent TIM barrel enzymes"/>
    <property type="match status" value="1"/>
</dbReference>
<accession>A0ABW3TU07</accession>
<sequence length="396" mass="44298">MSTNPQMHHITEYVTCRADDLARAGAEIRDRAVRGAEVFMADLKPRTEPLTTSEAEHAELVERLRGAEVRRVHASYWAAPTPFVGNTQFAELVERFEGLDRVKEYFGDLTGAHMFSRWRDEYALASEIGADVYVFHLIDYMPVDGAWAFTIDRQAVLDAMIVLTQQFLRVLHDADLVSESSPLIELENAGWGLEFGAQTADDFVQVFDSVYDPAQRLRIGWDLNHLLHATGTAAGKGVFLLPDNEVTPAMRELEASAAGDIRALSAAWIRSTVLDERLVDRVSAIHLSDCPAKEVEYFTNGALHPDHAVAGDWEQQQDEGLRLVLEHYDNHVCLGDGVLDPAATLELVETIARRHPVAVLHELKNADDVWGELDRQRERLWAAWPQGEHSDPTTSS</sequence>
<evidence type="ECO:0000313" key="2">
    <source>
        <dbReference type="Proteomes" id="UP001597181"/>
    </source>
</evidence>
<name>A0ABW3TU07_9MICO</name>
<comment type="caution">
    <text evidence="1">The sequence shown here is derived from an EMBL/GenBank/DDBJ whole genome shotgun (WGS) entry which is preliminary data.</text>
</comment>
<proteinExistence type="predicted"/>
<evidence type="ECO:0000313" key="1">
    <source>
        <dbReference type="EMBL" id="MFD1203318.1"/>
    </source>
</evidence>
<dbReference type="RefSeq" id="WP_343960367.1">
    <property type="nucleotide sequence ID" value="NZ_BAAAKZ010000007.1"/>
</dbReference>
<dbReference type="Proteomes" id="UP001597181">
    <property type="component" value="Unassembled WGS sequence"/>
</dbReference>
<gene>
    <name evidence="1" type="ORF">ACFQ3U_15580</name>
</gene>
<dbReference type="InterPro" id="IPR036237">
    <property type="entry name" value="Xyl_isomerase-like_sf"/>
</dbReference>
<protein>
    <recommendedName>
        <fullName evidence="3">Xylose isomerase-like TIM barrel protein</fullName>
    </recommendedName>
</protein>